<dbReference type="AlphaFoldDB" id="A0A484S796"/>
<gene>
    <name evidence="1" type="ORF">ANK1_2799</name>
    <name evidence="2" type="ORF">ANK2_2800</name>
</gene>
<dbReference type="NCBIfam" id="TIGR01634">
    <property type="entry name" value="tail_P2_I"/>
    <property type="match status" value="1"/>
</dbReference>
<name>A0A484S796_9ZZZZ</name>
<evidence type="ECO:0000313" key="1">
    <source>
        <dbReference type="EMBL" id="VFR39638.1"/>
    </source>
</evidence>
<reference evidence="2" key="1">
    <citation type="submission" date="2019-03" db="EMBL/GenBank/DDBJ databases">
        <authorList>
            <person name="Danneels B."/>
        </authorList>
    </citation>
    <scope>NUCLEOTIDE SEQUENCE</scope>
</reference>
<dbReference type="Pfam" id="PF09684">
    <property type="entry name" value="Tail_P2_I"/>
    <property type="match status" value="1"/>
</dbReference>
<evidence type="ECO:0000313" key="2">
    <source>
        <dbReference type="EMBL" id="VFR58396.1"/>
    </source>
</evidence>
<organism evidence="2">
    <name type="scientific">plant metagenome</name>
    <dbReference type="NCBI Taxonomy" id="1297885"/>
    <lineage>
        <taxon>unclassified sequences</taxon>
        <taxon>metagenomes</taxon>
        <taxon>organismal metagenomes</taxon>
    </lineage>
</organism>
<dbReference type="EMBL" id="CAADIF010000002">
    <property type="protein sequence ID" value="VFR58396.1"/>
    <property type="molecule type" value="Genomic_DNA"/>
</dbReference>
<dbReference type="InterPro" id="IPR006521">
    <property type="entry name" value="Tail_protein_I"/>
</dbReference>
<protein>
    <submittedName>
        <fullName evidence="2">Phage tail fibers</fullName>
    </submittedName>
</protein>
<sequence length="207" mass="23189">MPDRRTLLPPGSTALERNLSVAMADIEDVPIPVRDVRRAATVPTHLMPWLAWERSVDRWDDSWPEATKRKVLADSHRVHQLKGTVGAVRRAVEPLGYLLDVIEWWETTPPGPRGTARVAIGVLEHGITDAMYAELVRLIDDAWRLSIHRTGLEVHLEARANRRVAVASYDGDEMTVYPYQPGPIEITVSAKAAATHHTIDTITVYPQ</sequence>
<dbReference type="EMBL" id="CAADIA010000013">
    <property type="protein sequence ID" value="VFR39638.1"/>
    <property type="molecule type" value="Genomic_DNA"/>
</dbReference>
<proteinExistence type="predicted"/>
<accession>A0A484S796</accession>